<dbReference type="Pfam" id="PF13401">
    <property type="entry name" value="AAA_22"/>
    <property type="match status" value="1"/>
</dbReference>
<comment type="caution">
    <text evidence="3">The sequence shown here is derived from an EMBL/GenBank/DDBJ whole genome shotgun (WGS) entry which is preliminary data.</text>
</comment>
<feature type="region of interest" description="Disordered" evidence="1">
    <location>
        <begin position="1178"/>
        <end position="1197"/>
    </location>
</feature>
<name>A0ABS9N851_9ACTN</name>
<organism evidence="3 4">
    <name type="scientific">Micromonospora trifolii</name>
    <dbReference type="NCBI Taxonomy" id="2911208"/>
    <lineage>
        <taxon>Bacteria</taxon>
        <taxon>Bacillati</taxon>
        <taxon>Actinomycetota</taxon>
        <taxon>Actinomycetes</taxon>
        <taxon>Micromonosporales</taxon>
        <taxon>Micromonosporaceae</taxon>
        <taxon>Micromonospora</taxon>
    </lineage>
</organism>
<protein>
    <submittedName>
        <fullName evidence="3">AAA family ATPase</fullName>
    </submittedName>
</protein>
<dbReference type="SUPFAM" id="SSF56112">
    <property type="entry name" value="Protein kinase-like (PK-like)"/>
    <property type="match status" value="1"/>
</dbReference>
<dbReference type="EMBL" id="JAKKFD010000044">
    <property type="protein sequence ID" value="MCG5446146.1"/>
    <property type="molecule type" value="Genomic_DNA"/>
</dbReference>
<dbReference type="InterPro" id="IPR049945">
    <property type="entry name" value="AAA_22"/>
</dbReference>
<evidence type="ECO:0000313" key="3">
    <source>
        <dbReference type="EMBL" id="MCG5446146.1"/>
    </source>
</evidence>
<keyword evidence="4" id="KW-1185">Reference proteome</keyword>
<dbReference type="SUPFAM" id="SSF52540">
    <property type="entry name" value="P-loop containing nucleoside triphosphate hydrolases"/>
    <property type="match status" value="1"/>
</dbReference>
<reference evidence="3 4" key="1">
    <citation type="submission" date="2022-01" db="EMBL/GenBank/DDBJ databases">
        <authorList>
            <person name="Riesco R."/>
            <person name="Trujillo M.E."/>
        </authorList>
    </citation>
    <scope>NUCLEOTIDE SEQUENCE [LARGE SCALE GENOMIC DNA]</scope>
    <source>
        <strain evidence="3 4">NIE79</strain>
    </source>
</reference>
<sequence length="1197" mass="132150">MERDQGLDQILDQLDSEPAKAALRSWAQDTGVRLTPVNWSASGFTSARVFGVYAHGRTGSSEGTIIKVDTAPERALTELEANQLAEWHAKPLRLDHLVRYNFPFKSLMGGGWITFQQVAGGGFDHTIGFDKIFEKHNDPAATCRAIIRSLLLDWNANTVPSDPMNAGRVLKALLGDRIEPGGILHTWADSYAGLVSAPKTWLRHPDGDLVNPFALATDSALGDLVDLRPFRGHTHGDLHPGNLLVATEASDPPDYWLIDLSRYRPNGLLAWDPCYLMCTTIAMRLREEKASNQAALRAALLDPQTDYRRLSPTLSREMRQLISGIYGAEHEYANDKGLLGDWRKQRLVCLTAIGLILSGRSLLTPADRQWFFWLAAHAATELLPRGEIEDTDRLQLPLEFILPGADANASRSRPRRATGGSAVPAFHDAAREALRKRLVDGPYGVVVVVGPRGVGKSTLVTRVLSGLDSSQVQVFRTPAVGGVLLDTKTLIECIEGGTAPGAELRPGESSSARLEAALDAVGDKTIVIVVEDAQQLLGPGAVLTDGALDEAFESLSARAEHRVSVVLITSVVPTSPSDGTWAVTEPPIAITRLHYDYFVGLLRDRPGGSSRVRRLDDEGLGQLYRVLQGNPRLTNLFHAVCVLSLHRVRLRALVDELSGLAPREVPETLLSLLLNDLEPPARRVLEALAAFSIPVAEEHVLALFEGAADEETLHALERLTDSMLVRRDGDRYELTDADADAILRRMDGSARDLSSDVAARLKEMRNRNPRSVADLAVHFVELRALIEAGEFESAYELVENIHDRLREGNNTFLLLDTRDTLRGRLGHPYLEMANESAIGGIHRSRGRFAEARAAYQRALAYAEQDRHEVAKLRIGANLAAMSWLDNDVEEALARYRTALDGAEQLGDPVLRMGGLEGLADCYRRWGRFPEAIHHVETAYRLPSEDGYPDTPTARRAAARRVTLALKLSRWHAELAQLPEARRWIEEAQRWANDSAGRWHRAALADGEADLLFWEGDKAGAHARAAEAVELAQQLHDPAILTRARTTLCLVHLENGELGLAAQEILTVRRYRRPGHSLVVLALEAVVARRQRRPAIAGMRFRQLAAESGNRYRHDPRDFAAGDFRALAMCEDVLDRDVPVDDAVQAFRESRSRAPESDGLRRLLRFLVSRIDLRGRPRGPLQPVLDELTATNPDHEPA</sequence>
<dbReference type="Proteomes" id="UP001201629">
    <property type="component" value="Unassembled WGS sequence"/>
</dbReference>
<dbReference type="InterPro" id="IPR011009">
    <property type="entry name" value="Kinase-like_dom_sf"/>
</dbReference>
<proteinExistence type="predicted"/>
<dbReference type="InterPro" id="IPR011990">
    <property type="entry name" value="TPR-like_helical_dom_sf"/>
</dbReference>
<evidence type="ECO:0000259" key="2">
    <source>
        <dbReference type="Pfam" id="PF13401"/>
    </source>
</evidence>
<evidence type="ECO:0000256" key="1">
    <source>
        <dbReference type="SAM" id="MobiDB-lite"/>
    </source>
</evidence>
<dbReference type="Gene3D" id="1.25.40.10">
    <property type="entry name" value="Tetratricopeptide repeat domain"/>
    <property type="match status" value="1"/>
</dbReference>
<dbReference type="InterPro" id="IPR027417">
    <property type="entry name" value="P-loop_NTPase"/>
</dbReference>
<dbReference type="RefSeq" id="WP_238681076.1">
    <property type="nucleotide sequence ID" value="NZ_JAKKFD010000044.1"/>
</dbReference>
<dbReference type="SUPFAM" id="SSF48452">
    <property type="entry name" value="TPR-like"/>
    <property type="match status" value="1"/>
</dbReference>
<evidence type="ECO:0000313" key="4">
    <source>
        <dbReference type="Proteomes" id="UP001201629"/>
    </source>
</evidence>
<gene>
    <name evidence="3" type="ORF">NIE79_004711</name>
</gene>
<accession>A0ABS9N851</accession>
<feature type="domain" description="ORC1/DEAH AAA+ ATPase" evidence="2">
    <location>
        <begin position="444"/>
        <end position="568"/>
    </location>
</feature>
<dbReference type="Gene3D" id="3.40.50.300">
    <property type="entry name" value="P-loop containing nucleotide triphosphate hydrolases"/>
    <property type="match status" value="1"/>
</dbReference>